<dbReference type="InterPro" id="IPR022742">
    <property type="entry name" value="Hydrolase_4"/>
</dbReference>
<organism evidence="2 3">
    <name type="scientific">Rhynchospora breviuscula</name>
    <dbReference type="NCBI Taxonomy" id="2022672"/>
    <lineage>
        <taxon>Eukaryota</taxon>
        <taxon>Viridiplantae</taxon>
        <taxon>Streptophyta</taxon>
        <taxon>Embryophyta</taxon>
        <taxon>Tracheophyta</taxon>
        <taxon>Spermatophyta</taxon>
        <taxon>Magnoliopsida</taxon>
        <taxon>Liliopsida</taxon>
        <taxon>Poales</taxon>
        <taxon>Cyperaceae</taxon>
        <taxon>Cyperoideae</taxon>
        <taxon>Rhynchosporeae</taxon>
        <taxon>Rhynchospora</taxon>
    </lineage>
</organism>
<evidence type="ECO:0000313" key="2">
    <source>
        <dbReference type="EMBL" id="KAJ1695018.1"/>
    </source>
</evidence>
<accession>A0A9Q0CJE5</accession>
<dbReference type="InterPro" id="IPR029058">
    <property type="entry name" value="AB_hydrolase_fold"/>
</dbReference>
<dbReference type="EMBL" id="JAMQYH010000003">
    <property type="protein sequence ID" value="KAJ1695018.1"/>
    <property type="molecule type" value="Genomic_DNA"/>
</dbReference>
<name>A0A9Q0CJE5_9POAL</name>
<dbReference type="Pfam" id="PF12146">
    <property type="entry name" value="Hydrolase_4"/>
    <property type="match status" value="1"/>
</dbReference>
<keyword evidence="3" id="KW-1185">Reference proteome</keyword>
<dbReference type="InterPro" id="IPR051044">
    <property type="entry name" value="MAG_DAG_Lipase"/>
</dbReference>
<dbReference type="Proteomes" id="UP001151287">
    <property type="component" value="Unassembled WGS sequence"/>
</dbReference>
<comment type="caution">
    <text evidence="2">The sequence shown here is derived from an EMBL/GenBank/DDBJ whole genome shotgun (WGS) entry which is preliminary data.</text>
</comment>
<feature type="domain" description="Serine aminopeptidase S33" evidence="1">
    <location>
        <begin position="60"/>
        <end position="298"/>
    </location>
</feature>
<dbReference type="OrthoDB" id="2498029at2759"/>
<proteinExistence type="predicted"/>
<protein>
    <recommendedName>
        <fullName evidence="1">Serine aminopeptidase S33 domain-containing protein</fullName>
    </recommendedName>
</protein>
<gene>
    <name evidence="2" type="ORF">LUZ63_011716</name>
</gene>
<dbReference type="PANTHER" id="PTHR11614">
    <property type="entry name" value="PHOSPHOLIPASE-RELATED"/>
    <property type="match status" value="1"/>
</dbReference>
<dbReference type="AlphaFoldDB" id="A0A9Q0CJE5"/>
<evidence type="ECO:0000259" key="1">
    <source>
        <dbReference type="Pfam" id="PF12146"/>
    </source>
</evidence>
<evidence type="ECO:0000313" key="3">
    <source>
        <dbReference type="Proteomes" id="UP001151287"/>
    </source>
</evidence>
<dbReference type="SUPFAM" id="SSF53474">
    <property type="entry name" value="alpha/beta-Hydrolases"/>
    <property type="match status" value="1"/>
</dbReference>
<dbReference type="FunFam" id="3.40.50.1820:FF:000192">
    <property type="entry name" value="Caffeoylshikimate esterase"/>
    <property type="match status" value="1"/>
</dbReference>
<reference evidence="2" key="1">
    <citation type="journal article" date="2022" name="Cell">
        <title>Repeat-based holocentromeres influence genome architecture and karyotype evolution.</title>
        <authorList>
            <person name="Hofstatter P.G."/>
            <person name="Thangavel G."/>
            <person name="Lux T."/>
            <person name="Neumann P."/>
            <person name="Vondrak T."/>
            <person name="Novak P."/>
            <person name="Zhang M."/>
            <person name="Costa L."/>
            <person name="Castellani M."/>
            <person name="Scott A."/>
            <person name="Toegelov H."/>
            <person name="Fuchs J."/>
            <person name="Mata-Sucre Y."/>
            <person name="Dias Y."/>
            <person name="Vanzela A.L.L."/>
            <person name="Huettel B."/>
            <person name="Almeida C.C.S."/>
            <person name="Simkova H."/>
            <person name="Souza G."/>
            <person name="Pedrosa-Harand A."/>
            <person name="Macas J."/>
            <person name="Mayer K.F.X."/>
            <person name="Houben A."/>
            <person name="Marques A."/>
        </authorList>
    </citation>
    <scope>NUCLEOTIDE SEQUENCE</scope>
    <source>
        <strain evidence="2">RhyBre1mFocal</strain>
    </source>
</reference>
<dbReference type="Gene3D" id="3.40.50.1820">
    <property type="entry name" value="alpha/beta hydrolase"/>
    <property type="match status" value="1"/>
</dbReference>
<sequence>MSSAVPSSPRFFWGDHPEEAEFYASQGIKHHESFYQSPYGRIFTQSFHPIDRETGEDVPIKGVVFMTHGYGTDTGWLFQTTAIAYATWGYAAYCADLLGHGRSEGLPGYIGDFEAVAGASLSFFLSVRKDPVYAELPAFLFGESMGGAATMMMYLQSPPDTWTGVIIAAPLFIMPEDMKPSKLRLFLFGLLFGIAETWPAMPDNKVVRNSIRDPERLRIMLANPRRYTGTFRVGTMRELARICEYLQGCFTTVTVPFLAVHGTTDGITAPEGSKMLYEKAQSKDKSLILYEGFYHSLIQGESEENSKRVLADMREWIDERVKRYGCGITKTVKAEEIGVATISVSDKQ</sequence>